<reference evidence="1 2" key="1">
    <citation type="journal article" date="2021" name="Comput. Struct. Biotechnol. J.">
        <title>De novo genome assembly of the potent medicinal plant Rehmannia glutinosa using nanopore technology.</title>
        <authorList>
            <person name="Ma L."/>
            <person name="Dong C."/>
            <person name="Song C."/>
            <person name="Wang X."/>
            <person name="Zheng X."/>
            <person name="Niu Y."/>
            <person name="Chen S."/>
            <person name="Feng W."/>
        </authorList>
    </citation>
    <scope>NUCLEOTIDE SEQUENCE [LARGE SCALE GENOMIC DNA]</scope>
    <source>
        <strain evidence="1">DH-2019</strain>
    </source>
</reference>
<protein>
    <submittedName>
        <fullName evidence="1">Uncharacterized protein</fullName>
    </submittedName>
</protein>
<dbReference type="Gene3D" id="2.40.70.10">
    <property type="entry name" value="Acid Proteases"/>
    <property type="match status" value="1"/>
</dbReference>
<organism evidence="1 2">
    <name type="scientific">Rehmannia glutinosa</name>
    <name type="common">Chinese foxglove</name>
    <dbReference type="NCBI Taxonomy" id="99300"/>
    <lineage>
        <taxon>Eukaryota</taxon>
        <taxon>Viridiplantae</taxon>
        <taxon>Streptophyta</taxon>
        <taxon>Embryophyta</taxon>
        <taxon>Tracheophyta</taxon>
        <taxon>Spermatophyta</taxon>
        <taxon>Magnoliopsida</taxon>
        <taxon>eudicotyledons</taxon>
        <taxon>Gunneridae</taxon>
        <taxon>Pentapetalae</taxon>
        <taxon>asterids</taxon>
        <taxon>lamiids</taxon>
        <taxon>Lamiales</taxon>
        <taxon>Orobanchaceae</taxon>
        <taxon>Rehmannieae</taxon>
        <taxon>Rehmannia</taxon>
    </lineage>
</organism>
<gene>
    <name evidence="1" type="ORF">DH2020_006286</name>
</gene>
<evidence type="ECO:0000313" key="2">
    <source>
        <dbReference type="Proteomes" id="UP001318860"/>
    </source>
</evidence>
<dbReference type="EMBL" id="JABTTQ020000004">
    <property type="protein sequence ID" value="KAK6158972.1"/>
    <property type="molecule type" value="Genomic_DNA"/>
</dbReference>
<dbReference type="PANTHER" id="PTHR33240">
    <property type="entry name" value="OS08G0508500 PROTEIN"/>
    <property type="match status" value="1"/>
</dbReference>
<comment type="caution">
    <text evidence="1">The sequence shown here is derived from an EMBL/GenBank/DDBJ whole genome shotgun (WGS) entry which is preliminary data.</text>
</comment>
<dbReference type="InterPro" id="IPR021109">
    <property type="entry name" value="Peptidase_aspartic_dom_sf"/>
</dbReference>
<name>A0ABR0XIF4_REHGL</name>
<proteinExistence type="predicted"/>
<sequence length="404" mass="46419">MRSGSWVLDSPAHPGQNKWRHLWENMSTRHEYEWVWIKGRSLKRPARDFDDLLARAEKYVNLEEVQKGKKEEKSDKKKDMTEVHWEAAQKWFREQERRSRLVPRSGEPRLYTPLMASKARVLMAIAGNKDLKWPTNYSAVPSMHKSKFFCEFHNDFGHTTEECRHLQDEIEWMVGGWVTIDQSEKTHARVEIQPVMEVGAVEEPTISFGAEDQRGVALAHNDALVITATITNFEVARVMVDTGSSVNVLFYEAYLMMGLEVEVKPVDTALFSFSEGVVEPIRKVTLPVTMGDKSRHKTRMVSFLNVDSYSTYNVIIGRPTLNAFQAIVSTFHMKLKIIMEDGVREIVGELAKQFTLFKLEQIPREENIQADHLSKIASSATDYITRMITILSDNACILGQEVWH</sequence>
<dbReference type="CDD" id="cd00303">
    <property type="entry name" value="retropepsin_like"/>
    <property type="match status" value="1"/>
</dbReference>
<dbReference type="PANTHER" id="PTHR33240:SF15">
    <property type="entry name" value="GAG-PRO-LIKE PROTEIN"/>
    <property type="match status" value="1"/>
</dbReference>
<keyword evidence="2" id="KW-1185">Reference proteome</keyword>
<dbReference type="Proteomes" id="UP001318860">
    <property type="component" value="Unassembled WGS sequence"/>
</dbReference>
<evidence type="ECO:0000313" key="1">
    <source>
        <dbReference type="EMBL" id="KAK6158972.1"/>
    </source>
</evidence>
<dbReference type="SUPFAM" id="SSF50630">
    <property type="entry name" value="Acid proteases"/>
    <property type="match status" value="1"/>
</dbReference>
<accession>A0ABR0XIF4</accession>